<gene>
    <name evidence="1" type="ORF">L9F63_018416</name>
</gene>
<accession>A0AAD8EFY0</accession>
<organism evidence="1 2">
    <name type="scientific">Diploptera punctata</name>
    <name type="common">Pacific beetle cockroach</name>
    <dbReference type="NCBI Taxonomy" id="6984"/>
    <lineage>
        <taxon>Eukaryota</taxon>
        <taxon>Metazoa</taxon>
        <taxon>Ecdysozoa</taxon>
        <taxon>Arthropoda</taxon>
        <taxon>Hexapoda</taxon>
        <taxon>Insecta</taxon>
        <taxon>Pterygota</taxon>
        <taxon>Neoptera</taxon>
        <taxon>Polyneoptera</taxon>
        <taxon>Dictyoptera</taxon>
        <taxon>Blattodea</taxon>
        <taxon>Blaberoidea</taxon>
        <taxon>Blaberidae</taxon>
        <taxon>Diplopterinae</taxon>
        <taxon>Diploptera</taxon>
    </lineage>
</organism>
<name>A0AAD8EFY0_DIPPU</name>
<reference evidence="1" key="1">
    <citation type="journal article" date="2023" name="IScience">
        <title>Live-bearing cockroach genome reveals convergent evolutionary mechanisms linked to viviparity in insects and beyond.</title>
        <authorList>
            <person name="Fouks B."/>
            <person name="Harrison M.C."/>
            <person name="Mikhailova A.A."/>
            <person name="Marchal E."/>
            <person name="English S."/>
            <person name="Carruthers M."/>
            <person name="Jennings E.C."/>
            <person name="Chiamaka E.L."/>
            <person name="Frigard R.A."/>
            <person name="Pippel M."/>
            <person name="Attardo G.M."/>
            <person name="Benoit J.B."/>
            <person name="Bornberg-Bauer E."/>
            <person name="Tobe S.S."/>
        </authorList>
    </citation>
    <scope>NUCLEOTIDE SEQUENCE</scope>
    <source>
        <strain evidence="1">Stay&amp;Tobe</strain>
    </source>
</reference>
<comment type="caution">
    <text evidence="1">The sequence shown here is derived from an EMBL/GenBank/DDBJ whole genome shotgun (WGS) entry which is preliminary data.</text>
</comment>
<feature type="non-terminal residue" evidence="1">
    <location>
        <position position="59"/>
    </location>
</feature>
<dbReference type="EMBL" id="JASPKZ010005701">
    <property type="protein sequence ID" value="KAJ9588252.1"/>
    <property type="molecule type" value="Genomic_DNA"/>
</dbReference>
<dbReference type="AlphaFoldDB" id="A0AAD8EFY0"/>
<feature type="non-terminal residue" evidence="1">
    <location>
        <position position="1"/>
    </location>
</feature>
<dbReference type="Proteomes" id="UP001233999">
    <property type="component" value="Unassembled WGS sequence"/>
</dbReference>
<evidence type="ECO:0000313" key="1">
    <source>
        <dbReference type="EMBL" id="KAJ9588252.1"/>
    </source>
</evidence>
<proteinExistence type="predicted"/>
<sequence>RRRYEETASIAFSATILATSSGPVHPDPQQCISNPRFIVLKYLHGCSLLPHEKSAFISI</sequence>
<reference evidence="1" key="2">
    <citation type="submission" date="2023-05" db="EMBL/GenBank/DDBJ databases">
        <authorList>
            <person name="Fouks B."/>
        </authorList>
    </citation>
    <scope>NUCLEOTIDE SEQUENCE</scope>
    <source>
        <strain evidence="1">Stay&amp;Tobe</strain>
        <tissue evidence="1">Testes</tissue>
    </source>
</reference>
<evidence type="ECO:0000313" key="2">
    <source>
        <dbReference type="Proteomes" id="UP001233999"/>
    </source>
</evidence>
<protein>
    <submittedName>
        <fullName evidence="1">Uncharacterized protein</fullName>
    </submittedName>
</protein>
<keyword evidence="2" id="KW-1185">Reference proteome</keyword>